<keyword evidence="3" id="KW-1185">Reference proteome</keyword>
<dbReference type="AlphaFoldDB" id="A0A556VAJ1"/>
<keyword evidence="1" id="KW-0812">Transmembrane</keyword>
<accession>A0A556VAJ1</accession>
<gene>
    <name evidence="2" type="ORF">Baya_15060</name>
</gene>
<evidence type="ECO:0000313" key="3">
    <source>
        <dbReference type="Proteomes" id="UP000319801"/>
    </source>
</evidence>
<dbReference type="Proteomes" id="UP000319801">
    <property type="component" value="Unassembled WGS sequence"/>
</dbReference>
<proteinExistence type="predicted"/>
<name>A0A556VAJ1_BAGYA</name>
<protein>
    <submittedName>
        <fullName evidence="2">Uncharacterized protein</fullName>
    </submittedName>
</protein>
<reference evidence="2 3" key="1">
    <citation type="journal article" date="2019" name="Genome Biol. Evol.">
        <title>Whole-Genome Sequencing of the Giant Devil Catfish, Bagarius yarrelli.</title>
        <authorList>
            <person name="Jiang W."/>
            <person name="Lv Y."/>
            <person name="Cheng L."/>
            <person name="Yang K."/>
            <person name="Chao B."/>
            <person name="Wang X."/>
            <person name="Li Y."/>
            <person name="Pan X."/>
            <person name="You X."/>
            <person name="Zhang Y."/>
            <person name="Yang J."/>
            <person name="Li J."/>
            <person name="Zhang X."/>
            <person name="Liu S."/>
            <person name="Sun C."/>
            <person name="Yang J."/>
            <person name="Shi Q."/>
        </authorList>
    </citation>
    <scope>NUCLEOTIDE SEQUENCE [LARGE SCALE GENOMIC DNA]</scope>
    <source>
        <strain evidence="2">JWS20170419001</strain>
        <tissue evidence="2">Muscle</tissue>
    </source>
</reference>
<keyword evidence="1" id="KW-1133">Transmembrane helix</keyword>
<sequence length="192" mass="22048">MKSTIFIPECQNLTEPSEGMNEARLFQHRFRYLLLMLVTLLGLLVGGIVGSFKFCVTQVTHQSNVTYGLNWTFNISGEDMVHIFTAVNNGIYFISGTLQTDETAEKCQDVIRLVWRSTESDEQGKKEKEMTSKIISFSKEKKMTSKNMTKHVAKIVLENVRLNEKSTVHLKLNCKYTQIKAEFTVLYIPEHE</sequence>
<keyword evidence="1" id="KW-0472">Membrane</keyword>
<evidence type="ECO:0000313" key="2">
    <source>
        <dbReference type="EMBL" id="TTF11756.1"/>
    </source>
</evidence>
<organism evidence="2 3">
    <name type="scientific">Bagarius yarrelli</name>
    <name type="common">Goonch</name>
    <name type="synonym">Bagrus yarrelli</name>
    <dbReference type="NCBI Taxonomy" id="175774"/>
    <lineage>
        <taxon>Eukaryota</taxon>
        <taxon>Metazoa</taxon>
        <taxon>Chordata</taxon>
        <taxon>Craniata</taxon>
        <taxon>Vertebrata</taxon>
        <taxon>Euteleostomi</taxon>
        <taxon>Actinopterygii</taxon>
        <taxon>Neopterygii</taxon>
        <taxon>Teleostei</taxon>
        <taxon>Ostariophysi</taxon>
        <taxon>Siluriformes</taxon>
        <taxon>Sisoridae</taxon>
        <taxon>Sisorinae</taxon>
        <taxon>Bagarius</taxon>
    </lineage>
</organism>
<evidence type="ECO:0000256" key="1">
    <source>
        <dbReference type="SAM" id="Phobius"/>
    </source>
</evidence>
<dbReference type="EMBL" id="VCAZ01000193">
    <property type="protein sequence ID" value="TTF11756.1"/>
    <property type="molecule type" value="Genomic_DNA"/>
</dbReference>
<dbReference type="OrthoDB" id="10566541at2759"/>
<feature type="transmembrane region" description="Helical" evidence="1">
    <location>
        <begin position="32"/>
        <end position="52"/>
    </location>
</feature>
<comment type="caution">
    <text evidence="2">The sequence shown here is derived from an EMBL/GenBank/DDBJ whole genome shotgun (WGS) entry which is preliminary data.</text>
</comment>